<comment type="caution">
    <text evidence="2">The sequence shown here is derived from an EMBL/GenBank/DDBJ whole genome shotgun (WGS) entry which is preliminary data.</text>
</comment>
<organism evidence="2 3">
    <name type="scientific">Ceratodon purpureus</name>
    <name type="common">Fire moss</name>
    <name type="synonym">Dicranum purpureum</name>
    <dbReference type="NCBI Taxonomy" id="3225"/>
    <lineage>
        <taxon>Eukaryota</taxon>
        <taxon>Viridiplantae</taxon>
        <taxon>Streptophyta</taxon>
        <taxon>Embryophyta</taxon>
        <taxon>Bryophyta</taxon>
        <taxon>Bryophytina</taxon>
        <taxon>Bryopsida</taxon>
        <taxon>Dicranidae</taxon>
        <taxon>Pseudoditrichales</taxon>
        <taxon>Ditrichaceae</taxon>
        <taxon>Ceratodon</taxon>
    </lineage>
</organism>
<name>A0A8T0J8Q4_CERPU</name>
<feature type="signal peptide" evidence="1">
    <location>
        <begin position="1"/>
        <end position="21"/>
    </location>
</feature>
<sequence length="50" mass="5257">MISTALALPCLVAAFTSGVGGCLHCLGIKELSFQIAFSLTVCRLVQERTS</sequence>
<reference evidence="2" key="1">
    <citation type="submission" date="2020-06" db="EMBL/GenBank/DDBJ databases">
        <title>WGS assembly of Ceratodon purpureus strain R40.</title>
        <authorList>
            <person name="Carey S.B."/>
            <person name="Jenkins J."/>
            <person name="Shu S."/>
            <person name="Lovell J.T."/>
            <person name="Sreedasyam A."/>
            <person name="Maumus F."/>
            <person name="Tiley G.P."/>
            <person name="Fernandez-Pozo N."/>
            <person name="Barry K."/>
            <person name="Chen C."/>
            <person name="Wang M."/>
            <person name="Lipzen A."/>
            <person name="Daum C."/>
            <person name="Saski C.A."/>
            <person name="Payton A.C."/>
            <person name="Mcbreen J.C."/>
            <person name="Conrad R.E."/>
            <person name="Kollar L.M."/>
            <person name="Olsson S."/>
            <person name="Huttunen S."/>
            <person name="Landis J.B."/>
            <person name="Wickett N.J."/>
            <person name="Johnson M.G."/>
            <person name="Rensing S.A."/>
            <person name="Grimwood J."/>
            <person name="Schmutz J."/>
            <person name="Mcdaniel S.F."/>
        </authorList>
    </citation>
    <scope>NUCLEOTIDE SEQUENCE</scope>
    <source>
        <strain evidence="2">R40</strain>
    </source>
</reference>
<accession>A0A8T0J8Q4</accession>
<keyword evidence="1" id="KW-0732">Signal</keyword>
<evidence type="ECO:0000313" key="2">
    <source>
        <dbReference type="EMBL" id="KAG0592067.1"/>
    </source>
</evidence>
<proteinExistence type="predicted"/>
<dbReference type="Proteomes" id="UP000822688">
    <property type="component" value="Chromosome 1"/>
</dbReference>
<protein>
    <submittedName>
        <fullName evidence="2">Uncharacterized protein</fullName>
    </submittedName>
</protein>
<evidence type="ECO:0000256" key="1">
    <source>
        <dbReference type="SAM" id="SignalP"/>
    </source>
</evidence>
<evidence type="ECO:0000313" key="3">
    <source>
        <dbReference type="Proteomes" id="UP000822688"/>
    </source>
</evidence>
<dbReference type="AlphaFoldDB" id="A0A8T0J8Q4"/>
<keyword evidence="3" id="KW-1185">Reference proteome</keyword>
<feature type="chain" id="PRO_5035841540" evidence="1">
    <location>
        <begin position="22"/>
        <end position="50"/>
    </location>
</feature>
<dbReference type="EMBL" id="CM026421">
    <property type="protein sequence ID" value="KAG0592067.1"/>
    <property type="molecule type" value="Genomic_DNA"/>
</dbReference>
<gene>
    <name evidence="2" type="ORF">KC19_1G222300</name>
</gene>